<reference evidence="2" key="1">
    <citation type="submission" date="2018-05" db="EMBL/GenBank/DDBJ databases">
        <title>Complete Genome of Klebsiella pneumoniae Myophage Mineola.</title>
        <authorList>
            <person name="Boeckman J.X."/>
            <person name="Lessor L."/>
            <person name="Liu M."/>
            <person name="Gill J."/>
        </authorList>
    </citation>
    <scope>NUCLEOTIDE SEQUENCE [LARGE SCALE GENOMIC DNA]</scope>
</reference>
<dbReference type="EMBL" id="MH333064">
    <property type="protein sequence ID" value="AWY06945.1"/>
    <property type="molecule type" value="Genomic_DNA"/>
</dbReference>
<dbReference type="InterPro" id="IPR016223">
    <property type="entry name" value="DNA_alpha-glucosyltransferase"/>
</dbReference>
<protein>
    <submittedName>
        <fullName evidence="1">Alpha glucosyl transferase</fullName>
    </submittedName>
</protein>
<keyword evidence="1" id="KW-0808">Transferase</keyword>
<organism evidence="1 2">
    <name type="scientific">Klebsiella phage Mineola</name>
    <dbReference type="NCBI Taxonomy" id="2234047"/>
    <lineage>
        <taxon>Viruses</taxon>
        <taxon>Duplodnaviria</taxon>
        <taxon>Heunggongvirae</taxon>
        <taxon>Uroviricota</taxon>
        <taxon>Caudoviricetes</taxon>
        <taxon>Pantevenvirales</taxon>
        <taxon>Straboviridae</taxon>
        <taxon>Tevenvirinae</taxon>
        <taxon>Jiaodavirus</taxon>
        <taxon>Jiaodavirus mineola</taxon>
    </lineage>
</organism>
<accession>A0A2Z4QAM7</accession>
<proteinExistence type="predicted"/>
<sequence>MLYYGNGKIFKINNKGQYMKINILMARGLEGCGVTKFSLEHREWLVKHGHEVNIIYAKDKAFTRNRAHSYKDVTIPVSLADDYDKTLSLLNACDILIINSVPAVNAPEAAIDNYKKLIENIKPEVRVVVYQHDHRALSLRRNAGLEETVKRADVLFSHSSNGDFNTVLMEEYFPSGGLSFFDDSDAAPPVYNFQPAMNIKAIRDKYWKDFSAIDFDIHRWIGRTTTWKGYFLMFDFHESHLRPAGKTTILEGLERSPAFINIKERYEIDYCRHYHQVKTGPGLNPQVLDRYVNSEMLERMSQSGFGYQLSRLPDKFLERSLEYTHLELGACGTIPVFHKATGDALKFRVDGKPLTSHDSGILWLNDENKNEVFERMKHLSSDRKLYDKERNKAYEFLVEHQDSEHCFKEQFELMTK</sequence>
<dbReference type="GO" id="GO:0016740">
    <property type="term" value="F:transferase activity"/>
    <property type="evidence" value="ECO:0007669"/>
    <property type="project" value="UniProtKB-KW"/>
</dbReference>
<dbReference type="Pfam" id="PF11440">
    <property type="entry name" value="AGT"/>
    <property type="match status" value="1"/>
</dbReference>
<name>A0A2Z4QAM7_9CAUD</name>
<gene>
    <name evidence="1" type="ORF">CPT_Mineola_050</name>
</gene>
<dbReference type="Proteomes" id="UP000251198">
    <property type="component" value="Segment"/>
</dbReference>
<keyword evidence="2" id="KW-1185">Reference proteome</keyword>
<evidence type="ECO:0000313" key="1">
    <source>
        <dbReference type="EMBL" id="AWY06945.1"/>
    </source>
</evidence>
<evidence type="ECO:0000313" key="2">
    <source>
        <dbReference type="Proteomes" id="UP000251198"/>
    </source>
</evidence>
<dbReference type="Gene3D" id="3.40.50.2000">
    <property type="entry name" value="Glycogen Phosphorylase B"/>
    <property type="match status" value="2"/>
</dbReference>